<evidence type="ECO:0000259" key="3">
    <source>
        <dbReference type="PROSITE" id="PS50075"/>
    </source>
</evidence>
<dbReference type="InterPro" id="IPR036736">
    <property type="entry name" value="ACP-like_sf"/>
</dbReference>
<keyword evidence="2" id="KW-0597">Phosphoprotein</keyword>
<evidence type="ECO:0000313" key="4">
    <source>
        <dbReference type="EMBL" id="BAR73010.1"/>
    </source>
</evidence>
<name>A0A0F7R2R9_9ACTN</name>
<dbReference type="EMBL" id="LC008143">
    <property type="protein sequence ID" value="BAR73010.1"/>
    <property type="molecule type" value="Genomic_DNA"/>
</dbReference>
<gene>
    <name evidence="4" type="primary">hitD</name>
</gene>
<keyword evidence="5" id="KW-0002">3D-structure</keyword>
<dbReference type="InterPro" id="IPR009081">
    <property type="entry name" value="PP-bd_ACP"/>
</dbReference>
<proteinExistence type="evidence at protein level"/>
<dbReference type="Gene3D" id="1.10.1200.10">
    <property type="entry name" value="ACP-like"/>
    <property type="match status" value="1"/>
</dbReference>
<dbReference type="SMR" id="A0A0F7R2R9"/>
<organism evidence="4">
    <name type="scientific">Embleya scabrispora</name>
    <dbReference type="NCBI Taxonomy" id="159449"/>
    <lineage>
        <taxon>Bacteria</taxon>
        <taxon>Bacillati</taxon>
        <taxon>Actinomycetota</taxon>
        <taxon>Actinomycetes</taxon>
        <taxon>Kitasatosporales</taxon>
        <taxon>Streptomycetaceae</taxon>
        <taxon>Embleya</taxon>
    </lineage>
</organism>
<dbReference type="Pfam" id="PF00550">
    <property type="entry name" value="PP-binding"/>
    <property type="match status" value="1"/>
</dbReference>
<sequence length="82" mass="9040">MWDDQFEAIVRRYVPFLGPDERLGGGSELRDLGLDSMGTVELLAALEQAYGARFVDDALNMENFATPDALWATLSRMITSAA</sequence>
<evidence type="ECO:0007829" key="5">
    <source>
        <dbReference type="PDB" id="6M01"/>
    </source>
</evidence>
<dbReference type="PROSITE" id="PS50075">
    <property type="entry name" value="CARRIER"/>
    <property type="match status" value="1"/>
</dbReference>
<evidence type="ECO:0000256" key="1">
    <source>
        <dbReference type="ARBA" id="ARBA00022450"/>
    </source>
</evidence>
<feature type="domain" description="Carrier" evidence="3">
    <location>
        <begin position="1"/>
        <end position="78"/>
    </location>
</feature>
<keyword evidence="1" id="KW-0596">Phosphopantetheine</keyword>
<reference evidence="5" key="2">
    <citation type="journal article" date="2020" name="ACS Chem. Biol.">
        <title>Structural Characterization of Complex of Adenylation Domain and Carrier Protein by Using Pantetheine Cross-Linking Probe.</title>
        <authorList>
            <person name="Miyanaga A."/>
            <person name="Kurihara S."/>
            <person name="Chisuga T."/>
            <person name="Kudo F."/>
            <person name="Eguchi T."/>
        </authorList>
    </citation>
    <scope>X-RAY CRYSTALLOGRAPHY (2.00 ANGSTROMS)</scope>
</reference>
<dbReference type="AlphaFoldDB" id="A0A0F7R2R9"/>
<dbReference type="SUPFAM" id="SSF47336">
    <property type="entry name" value="ACP-like"/>
    <property type="match status" value="1"/>
</dbReference>
<protein>
    <submittedName>
        <fullName evidence="4">Putative ACP</fullName>
    </submittedName>
</protein>
<dbReference type="PROSITE" id="PS00012">
    <property type="entry name" value="PHOSPHOPANTETHEINE"/>
    <property type="match status" value="1"/>
</dbReference>
<accession>A0A0F7R2R9</accession>
<dbReference type="PDB" id="6M01">
    <property type="method" value="X-ray"/>
    <property type="resolution" value="2.00 A"/>
    <property type="chains" value="B=1-82"/>
</dbReference>
<dbReference type="InterPro" id="IPR006162">
    <property type="entry name" value="Ppantetheine_attach_site"/>
</dbReference>
<evidence type="ECO:0000256" key="2">
    <source>
        <dbReference type="ARBA" id="ARBA00022553"/>
    </source>
</evidence>
<reference evidence="4" key="1">
    <citation type="journal article" date="2015" name="ChemBioChem">
        <title>Genome Mining of the Hitachimycin Biosynthetic Gene Cluster: Involvement of a Phenylalanine-2,3-aminomutase in Biosynthesis.</title>
        <authorList>
            <person name="Kudo F."/>
            <person name="Kawamura K."/>
            <person name="Uchino A."/>
            <person name="Miyanaga A."/>
            <person name="Numakura M."/>
            <person name="Takayanagi R."/>
            <person name="Eguchi T."/>
        </authorList>
    </citation>
    <scope>NUCLEOTIDE SEQUENCE</scope>
    <source>
        <strain evidence="4">JCM 11712</strain>
    </source>
</reference>